<dbReference type="InterPro" id="IPR007359">
    <property type="entry name" value="SigmaE_reg_RseC_MucC"/>
</dbReference>
<dbReference type="Proteomes" id="UP000537141">
    <property type="component" value="Unassembled WGS sequence"/>
</dbReference>
<gene>
    <name evidence="2" type="ORF">HNQ55_001199</name>
</gene>
<comment type="caution">
    <text evidence="2">The sequence shown here is derived from an EMBL/GenBank/DDBJ whole genome shotgun (WGS) entry which is preliminary data.</text>
</comment>
<reference evidence="2 3" key="1">
    <citation type="submission" date="2020-08" db="EMBL/GenBank/DDBJ databases">
        <title>Genomic Encyclopedia of Type Strains, Phase IV (KMG-IV): sequencing the most valuable type-strain genomes for metagenomic binning, comparative biology and taxonomic classification.</title>
        <authorList>
            <person name="Goeker M."/>
        </authorList>
    </citation>
    <scope>NUCLEOTIDE SEQUENCE [LARGE SCALE GENOMIC DNA]</scope>
    <source>
        <strain evidence="2 3">DSM 26287</strain>
    </source>
</reference>
<dbReference type="InterPro" id="IPR026268">
    <property type="entry name" value="RseC"/>
</dbReference>
<keyword evidence="1" id="KW-0812">Transmembrane</keyword>
<feature type="transmembrane region" description="Helical" evidence="1">
    <location>
        <begin position="106"/>
        <end position="127"/>
    </location>
</feature>
<dbReference type="PANTHER" id="PTHR35867">
    <property type="entry name" value="PROTEIN RSEC"/>
    <property type="match status" value="1"/>
</dbReference>
<feature type="transmembrane region" description="Helical" evidence="1">
    <location>
        <begin position="82"/>
        <end position="100"/>
    </location>
</feature>
<keyword evidence="3" id="KW-1185">Reference proteome</keyword>
<dbReference type="AlphaFoldDB" id="A0A7X0TT21"/>
<evidence type="ECO:0000313" key="3">
    <source>
        <dbReference type="Proteomes" id="UP000537141"/>
    </source>
</evidence>
<accession>A0A7X0TT21</accession>
<dbReference type="RefSeq" id="WP_184423516.1">
    <property type="nucleotide sequence ID" value="NZ_AP027362.1"/>
</dbReference>
<name>A0A7X0TT21_9GAMM</name>
<proteinExistence type="predicted"/>
<dbReference type="PIRSF" id="PIRSF004923">
    <property type="entry name" value="RseC"/>
    <property type="match status" value="1"/>
</dbReference>
<dbReference type="PANTHER" id="PTHR35867:SF1">
    <property type="entry name" value="PROTEIN RSEC"/>
    <property type="match status" value="1"/>
</dbReference>
<evidence type="ECO:0000313" key="2">
    <source>
        <dbReference type="EMBL" id="MBB6542699.1"/>
    </source>
</evidence>
<keyword evidence="1" id="KW-0472">Membrane</keyword>
<evidence type="ECO:0000256" key="1">
    <source>
        <dbReference type="SAM" id="Phobius"/>
    </source>
</evidence>
<organism evidence="2 3">
    <name type="scientific">Thalassotalea piscium</name>
    <dbReference type="NCBI Taxonomy" id="1230533"/>
    <lineage>
        <taxon>Bacteria</taxon>
        <taxon>Pseudomonadati</taxon>
        <taxon>Pseudomonadota</taxon>
        <taxon>Gammaproteobacteria</taxon>
        <taxon>Alteromonadales</taxon>
        <taxon>Colwelliaceae</taxon>
        <taxon>Thalassotalea</taxon>
    </lineage>
</organism>
<sequence>MIEEIAQVTAVSNNHQVTVVTEVKSTCGSCQQVDTCGSGQVAKAFPQKNLTLNLTCHLPVKVGDNIVLGLSEKMMLSSAWQVYCWPLFGLLLCSFLGQLLVEQQIFAHELLAITFGIAGGYMGFVLARYFQHQSKRQQALAPIVIRIEPKNIPIIEITE</sequence>
<dbReference type="EMBL" id="JACHHU010000007">
    <property type="protein sequence ID" value="MBB6542699.1"/>
    <property type="molecule type" value="Genomic_DNA"/>
</dbReference>
<keyword evidence="1" id="KW-1133">Transmembrane helix</keyword>
<dbReference type="Pfam" id="PF04246">
    <property type="entry name" value="RseC_MucC"/>
    <property type="match status" value="1"/>
</dbReference>
<protein>
    <submittedName>
        <fullName evidence="2">Sigma-E factor negative regulatory protein RseC</fullName>
    </submittedName>
</protein>